<dbReference type="NCBIfam" id="TIGR03983">
    <property type="entry name" value="cas1_MYXAN"/>
    <property type="match status" value="1"/>
</dbReference>
<protein>
    <recommendedName>
        <fullName evidence="14">CRISPR-associated endonuclease Cas1</fullName>
        <ecNumber evidence="14">3.1.-.-</ecNumber>
    </recommendedName>
</protein>
<evidence type="ECO:0000256" key="1">
    <source>
        <dbReference type="ARBA" id="ARBA00022722"/>
    </source>
</evidence>
<evidence type="ECO:0000313" key="17">
    <source>
        <dbReference type="Proteomes" id="UP000798488"/>
    </source>
</evidence>
<dbReference type="Proteomes" id="UP000798488">
    <property type="component" value="Unassembled WGS sequence"/>
</dbReference>
<keyword evidence="9 14" id="KW-0051">Antiviral defense</keyword>
<keyword evidence="8" id="KW-0411">Iron-sulfur</keyword>
<evidence type="ECO:0000256" key="10">
    <source>
        <dbReference type="ARBA" id="ARBA00023125"/>
    </source>
</evidence>
<feature type="domain" description="DUF83" evidence="15">
    <location>
        <begin position="13"/>
        <end position="190"/>
    </location>
</feature>
<keyword evidence="10 14" id="KW-0238">DNA-binding</keyword>
<evidence type="ECO:0000256" key="7">
    <source>
        <dbReference type="ARBA" id="ARBA00023004"/>
    </source>
</evidence>
<keyword evidence="11 14" id="KW-0464">Manganese</keyword>
<dbReference type="HAMAP" id="MF_01470">
    <property type="entry name" value="Cas1"/>
    <property type="match status" value="1"/>
</dbReference>
<dbReference type="GO" id="GO:0004520">
    <property type="term" value="F:DNA endonuclease activity"/>
    <property type="evidence" value="ECO:0007669"/>
    <property type="project" value="InterPro"/>
</dbReference>
<keyword evidence="1 14" id="KW-0540">Nuclease</keyword>
<evidence type="ECO:0000256" key="12">
    <source>
        <dbReference type="ARBA" id="ARBA00033996"/>
    </source>
</evidence>
<comment type="cofactor">
    <cofactor evidence="14">
        <name>Mg(2+)</name>
        <dbReference type="ChEBI" id="CHEBI:18420"/>
    </cofactor>
    <cofactor evidence="14">
        <name>Mn(2+)</name>
        <dbReference type="ChEBI" id="CHEBI:29035"/>
    </cofactor>
</comment>
<dbReference type="InterPro" id="IPR050646">
    <property type="entry name" value="Cas1"/>
</dbReference>
<keyword evidence="7" id="KW-0408">Iron</keyword>
<dbReference type="GO" id="GO:0043571">
    <property type="term" value="P:maintenance of CRISPR repeat elements"/>
    <property type="evidence" value="ECO:0007669"/>
    <property type="project" value="UniProtKB-UniRule"/>
</dbReference>
<gene>
    <name evidence="16" type="primary">cas4-cas1</name>
    <name evidence="14" type="synonym">cas1</name>
    <name evidence="16" type="ORF">SPSYN_02836</name>
</gene>
<feature type="binding site" evidence="14">
    <location>
        <position position="456"/>
    </location>
    <ligand>
        <name>Mn(2+)</name>
        <dbReference type="ChEBI" id="CHEBI:29035"/>
    </ligand>
</feature>
<evidence type="ECO:0000256" key="4">
    <source>
        <dbReference type="ARBA" id="ARBA00022801"/>
    </source>
</evidence>
<dbReference type="InterPro" id="IPR002729">
    <property type="entry name" value="CRISPR-assoc_Cas1"/>
</dbReference>
<dbReference type="PANTHER" id="PTHR34353:SF2">
    <property type="entry name" value="CRISPR-ASSOCIATED ENDONUCLEASE CAS1 1"/>
    <property type="match status" value="1"/>
</dbReference>
<evidence type="ECO:0000256" key="9">
    <source>
        <dbReference type="ARBA" id="ARBA00023118"/>
    </source>
</evidence>
<dbReference type="Pfam" id="PF01930">
    <property type="entry name" value="Cas_Cas4"/>
    <property type="match status" value="1"/>
</dbReference>
<reference evidence="16" key="1">
    <citation type="submission" date="2016-02" db="EMBL/GenBank/DDBJ databases">
        <title>Draft Genome Sequence of Sporotomaculum syntrophicum Strain FB, a Syntrophic Benzoate Degrader.</title>
        <authorList>
            <person name="Nobu M.K."/>
            <person name="Narihiro T."/>
            <person name="Qiu Y.-L."/>
            <person name="Ohashi A."/>
            <person name="Liu W.-T."/>
            <person name="Yuji S."/>
        </authorList>
    </citation>
    <scope>NUCLEOTIDE SEQUENCE</scope>
    <source>
        <strain evidence="16">FB</strain>
    </source>
</reference>
<dbReference type="NCBIfam" id="TIGR00372">
    <property type="entry name" value="cas4"/>
    <property type="match status" value="1"/>
</dbReference>
<evidence type="ECO:0000256" key="8">
    <source>
        <dbReference type="ARBA" id="ARBA00023014"/>
    </source>
</evidence>
<dbReference type="GO" id="GO:0051607">
    <property type="term" value="P:defense response to virus"/>
    <property type="evidence" value="ECO:0007669"/>
    <property type="project" value="UniProtKB-UniRule"/>
</dbReference>
<keyword evidence="5" id="KW-0269">Exonuclease</keyword>
<evidence type="ECO:0000256" key="5">
    <source>
        <dbReference type="ARBA" id="ARBA00022839"/>
    </source>
</evidence>
<feature type="binding site" evidence="14">
    <location>
        <position position="372"/>
    </location>
    <ligand>
        <name>Mn(2+)</name>
        <dbReference type="ChEBI" id="CHEBI:29035"/>
    </ligand>
</feature>
<comment type="catalytic activity">
    <reaction evidence="12">
        <text>exonucleolytic cleavage in the 5'- to 3'-direction to yield nucleoside 3'-phosphates.</text>
        <dbReference type="EC" id="3.1.12.1"/>
    </reaction>
</comment>
<dbReference type="InterPro" id="IPR042211">
    <property type="entry name" value="CRISPR-assoc_Cas1_N"/>
</dbReference>
<dbReference type="Gene3D" id="1.20.120.920">
    <property type="entry name" value="CRISPR-associated endonuclease Cas1, C-terminal domain"/>
    <property type="match status" value="1"/>
</dbReference>
<dbReference type="CDD" id="cd09634">
    <property type="entry name" value="Cas1_I-II-III"/>
    <property type="match status" value="1"/>
</dbReference>
<sequence>MSNTIGESPIRVMALHALEYCERLFYLEEVEEIRLADASVYAGRSLHQDLLQAEGDFAEWTTFELCSETLGLIGKVDSLRRRDGSLIPYEHKKGKPRREGKKAVAWPSDILQVSAYGMLIEEETGQQIRELRIRYHAENITIRTPLDDKAKQNVINAVTRARELRNSTTRPPITENDRLCIRCSLAPVCLPEEDRLANNPEWEPIRLFPANREAKTIHVVEQNARISRAGDTLKIKVGDDIHRVIPIHEVGALVLHGYPQVTTQALHLCARNGIPVHYISWGEYYVAGLSPGTGPVQRRLRQYQALSNPGICLRLGRKLTLAKIESQLRYLLRATRGKNRDIAGINEVAKIMRFSLKQISRAEGIDSLRGYEGMAGQAYFSVIPSLLKVDLPETLKFLGRNRRPPRDRFNALLSYGYALLYQAVMQAVLAVGLEPALGFFHTPRSSAYPLVMDLMELFRVPLWDMVLIGSVNRMQWNPDDDFDIAGGRVWLSATGRKKAITLFEKRLEETWKHPVVGYSLSYARLIELEVRLLEKEWTGQSGLFAKMRLR</sequence>
<dbReference type="RefSeq" id="WP_161823114.1">
    <property type="nucleotide sequence ID" value="NZ_LSRS01000008.1"/>
</dbReference>
<accession>A0A9D3AXP1</accession>
<dbReference type="NCBIfam" id="TIGR00287">
    <property type="entry name" value="cas1"/>
    <property type="match status" value="1"/>
</dbReference>
<keyword evidence="3 14" id="KW-0255">Endonuclease</keyword>
<comment type="function">
    <text evidence="14">CRISPR (clustered regularly interspaced short palindromic repeat), is an adaptive immune system that provides protection against mobile genetic elements (viruses, transposable elements and conjugative plasmids). CRISPR clusters contain spacers, sequences complementary to antecedent mobile elements, and target invading nucleic acids. CRISPR clusters are transcribed and processed into CRISPR RNA (crRNA). Acts as a dsDNA endonuclease. Involved in the integration of spacer DNA into the CRISPR cassette.</text>
</comment>
<keyword evidence="6 14" id="KW-0460">Magnesium</keyword>
<dbReference type="GO" id="GO:0003677">
    <property type="term" value="F:DNA binding"/>
    <property type="evidence" value="ECO:0007669"/>
    <property type="project" value="UniProtKB-KW"/>
</dbReference>
<evidence type="ECO:0000259" key="15">
    <source>
        <dbReference type="Pfam" id="PF01930"/>
    </source>
</evidence>
<dbReference type="InterPro" id="IPR011604">
    <property type="entry name" value="PDDEXK-like_dom_sf"/>
</dbReference>
<proteinExistence type="inferred from homology"/>
<dbReference type="InterPro" id="IPR013343">
    <property type="entry name" value="CRISPR-assoc_prot_Cas4"/>
</dbReference>
<dbReference type="OrthoDB" id="9803119at2"/>
<evidence type="ECO:0000256" key="11">
    <source>
        <dbReference type="ARBA" id="ARBA00023211"/>
    </source>
</evidence>
<keyword evidence="4 14" id="KW-0378">Hydrolase</keyword>
<dbReference type="AlphaFoldDB" id="A0A9D3AXP1"/>
<evidence type="ECO:0000256" key="3">
    <source>
        <dbReference type="ARBA" id="ARBA00022759"/>
    </source>
</evidence>
<comment type="subunit">
    <text evidence="13 14">Homodimer, forms a heterotetramer with a Cas2 homodimer.</text>
</comment>
<evidence type="ECO:0000256" key="6">
    <source>
        <dbReference type="ARBA" id="ARBA00022842"/>
    </source>
</evidence>
<organism evidence="16 17">
    <name type="scientific">Sporotomaculum syntrophicum</name>
    <dbReference type="NCBI Taxonomy" id="182264"/>
    <lineage>
        <taxon>Bacteria</taxon>
        <taxon>Bacillati</taxon>
        <taxon>Bacillota</taxon>
        <taxon>Clostridia</taxon>
        <taxon>Eubacteriales</taxon>
        <taxon>Desulfallaceae</taxon>
        <taxon>Sporotomaculum</taxon>
    </lineage>
</organism>
<comment type="caution">
    <text evidence="16">The sequence shown here is derived from an EMBL/GenBank/DDBJ whole genome shotgun (WGS) entry which is preliminary data.</text>
</comment>
<evidence type="ECO:0000256" key="13">
    <source>
        <dbReference type="ARBA" id="ARBA00038592"/>
    </source>
</evidence>
<dbReference type="Pfam" id="PF01867">
    <property type="entry name" value="Cas_Cas1"/>
    <property type="match status" value="1"/>
</dbReference>
<comment type="similarity">
    <text evidence="14">Belongs to the CRISPR-associated endonuclease Cas1 family.</text>
</comment>
<dbReference type="PANTHER" id="PTHR34353">
    <property type="entry name" value="CRISPR-ASSOCIATED ENDONUCLEASE CAS1 1"/>
    <property type="match status" value="1"/>
</dbReference>
<evidence type="ECO:0000313" key="16">
    <source>
        <dbReference type="EMBL" id="KAF1083924.1"/>
    </source>
</evidence>
<dbReference type="InterPro" id="IPR022765">
    <property type="entry name" value="Dna2/Cas4_DUF83"/>
</dbReference>
<keyword evidence="17" id="KW-1185">Reference proteome</keyword>
<evidence type="ECO:0000256" key="2">
    <source>
        <dbReference type="ARBA" id="ARBA00022723"/>
    </source>
</evidence>
<dbReference type="Gene3D" id="3.100.10.20">
    <property type="entry name" value="CRISPR-associated endonuclease Cas1, N-terminal domain"/>
    <property type="match status" value="1"/>
</dbReference>
<dbReference type="Gene3D" id="3.90.320.10">
    <property type="match status" value="1"/>
</dbReference>
<dbReference type="EMBL" id="LSRS01000008">
    <property type="protein sequence ID" value="KAF1083924.1"/>
    <property type="molecule type" value="Genomic_DNA"/>
</dbReference>
<dbReference type="GO" id="GO:0051536">
    <property type="term" value="F:iron-sulfur cluster binding"/>
    <property type="evidence" value="ECO:0007669"/>
    <property type="project" value="UniProtKB-KW"/>
</dbReference>
<dbReference type="InterPro" id="IPR023844">
    <property type="entry name" value="CRISPR-assoc_Cas1_MYXAN"/>
</dbReference>
<dbReference type="InterPro" id="IPR042206">
    <property type="entry name" value="CRISPR-assoc_Cas1_C"/>
</dbReference>
<dbReference type="EC" id="3.1.-.-" evidence="14"/>
<dbReference type="GO" id="GO:0004527">
    <property type="term" value="F:exonuclease activity"/>
    <property type="evidence" value="ECO:0007669"/>
    <property type="project" value="UniProtKB-KW"/>
</dbReference>
<keyword evidence="2 14" id="KW-0479">Metal-binding</keyword>
<name>A0A9D3AXP1_9FIRM</name>
<dbReference type="GO" id="GO:0046872">
    <property type="term" value="F:metal ion binding"/>
    <property type="evidence" value="ECO:0007669"/>
    <property type="project" value="UniProtKB-UniRule"/>
</dbReference>
<feature type="binding site" evidence="14">
    <location>
        <position position="441"/>
    </location>
    <ligand>
        <name>Mn(2+)</name>
        <dbReference type="ChEBI" id="CHEBI:29035"/>
    </ligand>
</feature>
<evidence type="ECO:0000256" key="14">
    <source>
        <dbReference type="HAMAP-Rule" id="MF_01470"/>
    </source>
</evidence>